<dbReference type="EMBL" id="LXFE01002711">
    <property type="protein sequence ID" value="OLL22831.1"/>
    <property type="molecule type" value="Genomic_DNA"/>
</dbReference>
<evidence type="ECO:0000256" key="2">
    <source>
        <dbReference type="ARBA" id="ARBA00022980"/>
    </source>
</evidence>
<dbReference type="Gene3D" id="3.30.1740.20">
    <property type="entry name" value="Ribosomal protein S26e"/>
    <property type="match status" value="1"/>
</dbReference>
<evidence type="ECO:0000256" key="5">
    <source>
        <dbReference type="RuleBase" id="RU363128"/>
    </source>
</evidence>
<evidence type="ECO:0000256" key="3">
    <source>
        <dbReference type="ARBA" id="ARBA00023274"/>
    </source>
</evidence>
<dbReference type="GO" id="GO:0022627">
    <property type="term" value="C:cytosolic small ribosomal subunit"/>
    <property type="evidence" value="ECO:0007669"/>
    <property type="project" value="TreeGrafter"/>
</dbReference>
<evidence type="ECO:0000313" key="8">
    <source>
        <dbReference type="Proteomes" id="UP000186594"/>
    </source>
</evidence>
<protein>
    <recommendedName>
        <fullName evidence="5">40S ribosomal protein S26</fullName>
    </recommendedName>
</protein>
<organism evidence="7 8">
    <name type="scientific">Neolecta irregularis (strain DAH-3)</name>
    <dbReference type="NCBI Taxonomy" id="1198029"/>
    <lineage>
        <taxon>Eukaryota</taxon>
        <taxon>Fungi</taxon>
        <taxon>Dikarya</taxon>
        <taxon>Ascomycota</taxon>
        <taxon>Taphrinomycotina</taxon>
        <taxon>Neolectales</taxon>
        <taxon>Neolectaceae</taxon>
        <taxon>Neolecta</taxon>
    </lineage>
</organism>
<feature type="compositionally biased region" description="Basic residues" evidence="6">
    <location>
        <begin position="40"/>
        <end position="66"/>
    </location>
</feature>
<dbReference type="Pfam" id="PF01283">
    <property type="entry name" value="Ribosomal_S26e"/>
    <property type="match status" value="1"/>
</dbReference>
<gene>
    <name evidence="7" type="ORF">NEOLI_000955</name>
</gene>
<sequence length="169" mass="18983">MKIVEVILRNVSGRMTANYVSTIHINYAPTAFSAGQPPKSKSKHSRFSMSVKRRNNGRNKTGRGHVKPVRCNNCSRCVPKDKAVKRFSVRNIVEAAAVRDLSEASVYQEYVLPKLYLKIVWCISCAVHSHVVRVRSVTARRSRIPPPRVRYNKDGKKINPNVAAKALTA</sequence>
<proteinExistence type="inferred from homology"/>
<dbReference type="FunFam" id="3.30.1740.20:FF:000001">
    <property type="entry name" value="40S ribosomal protein S26"/>
    <property type="match status" value="1"/>
</dbReference>
<comment type="similarity">
    <text evidence="1 5">Belongs to the eukaryotic ribosomal protein eS26 family.</text>
</comment>
<accession>A0A1U7LJY1</accession>
<dbReference type="InterPro" id="IPR038551">
    <property type="entry name" value="Ribosomal_eS26_sf"/>
</dbReference>
<dbReference type="PANTHER" id="PTHR12538:SF0">
    <property type="entry name" value="40S RIBOSOMAL PROTEIN S26"/>
    <property type="match status" value="1"/>
</dbReference>
<evidence type="ECO:0000256" key="1">
    <source>
        <dbReference type="ARBA" id="ARBA00008596"/>
    </source>
</evidence>
<dbReference type="Proteomes" id="UP000186594">
    <property type="component" value="Unassembled WGS sequence"/>
</dbReference>
<evidence type="ECO:0000256" key="4">
    <source>
        <dbReference type="ARBA" id="ARBA00061939"/>
    </source>
</evidence>
<dbReference type="OMA" id="CANSDIC"/>
<dbReference type="GO" id="GO:0003729">
    <property type="term" value="F:mRNA binding"/>
    <property type="evidence" value="ECO:0007669"/>
    <property type="project" value="TreeGrafter"/>
</dbReference>
<dbReference type="AlphaFoldDB" id="A0A1U7LJY1"/>
<reference evidence="7 8" key="1">
    <citation type="submission" date="2016-04" db="EMBL/GenBank/DDBJ databases">
        <title>Evolutionary innovation and constraint leading to complex multicellularity in the Ascomycota.</title>
        <authorList>
            <person name="Cisse O."/>
            <person name="Nguyen A."/>
            <person name="Hewitt D.A."/>
            <person name="Jedd G."/>
            <person name="Stajich J.E."/>
        </authorList>
    </citation>
    <scope>NUCLEOTIDE SEQUENCE [LARGE SCALE GENOMIC DNA]</scope>
    <source>
        <strain evidence="7 8">DAH-3</strain>
    </source>
</reference>
<comment type="caution">
    <text evidence="7">The sequence shown here is derived from an EMBL/GenBank/DDBJ whole genome shotgun (WGS) entry which is preliminary data.</text>
</comment>
<dbReference type="OrthoDB" id="10262653at2759"/>
<name>A0A1U7LJY1_NEOID</name>
<dbReference type="PANTHER" id="PTHR12538">
    <property type="entry name" value="40S RIBOSOMAL PROTEIN S26"/>
    <property type="match status" value="1"/>
</dbReference>
<feature type="region of interest" description="Disordered" evidence="6">
    <location>
        <begin position="34"/>
        <end position="66"/>
    </location>
</feature>
<evidence type="ECO:0000313" key="7">
    <source>
        <dbReference type="EMBL" id="OLL22831.1"/>
    </source>
</evidence>
<keyword evidence="3 5" id="KW-0687">Ribonucleoprotein</keyword>
<dbReference type="STRING" id="1198029.A0A1U7LJY1"/>
<keyword evidence="8" id="KW-1185">Reference proteome</keyword>
<keyword evidence="2 5" id="KW-0689">Ribosomal protein</keyword>
<dbReference type="GO" id="GO:0006412">
    <property type="term" value="P:translation"/>
    <property type="evidence" value="ECO:0007669"/>
    <property type="project" value="InterPro"/>
</dbReference>
<comment type="subunit">
    <text evidence="4">Component of the small ribosomal subunit (SSU). Mature yeast ribosomes consist of a small (40S) and a large (60S) subunit. The 40S small subunit contains 1 molecule of ribosomal RNA (18S rRNA) and at least 33 different proteins. The large 60S subunit contains 3 rRNA molecules (25S, 5.8S and 5S rRNA) and at least 46 different proteins. eS26 interacts with eS1 forming part of the mRNA exit tunnel. eS26 interacts with TSR2.</text>
</comment>
<dbReference type="InterPro" id="IPR000892">
    <property type="entry name" value="Ribosomal_eS26"/>
</dbReference>
<dbReference type="GO" id="GO:0003735">
    <property type="term" value="F:structural constituent of ribosome"/>
    <property type="evidence" value="ECO:0007669"/>
    <property type="project" value="InterPro"/>
</dbReference>
<evidence type="ECO:0000256" key="6">
    <source>
        <dbReference type="SAM" id="MobiDB-lite"/>
    </source>
</evidence>